<keyword evidence="1" id="KW-0472">Membrane</keyword>
<dbReference type="AlphaFoldDB" id="A0A0F9MUD8"/>
<comment type="caution">
    <text evidence="3">The sequence shown here is derived from an EMBL/GenBank/DDBJ whole genome shotgun (WGS) entry which is preliminary data.</text>
</comment>
<feature type="domain" description="THIF-type NAD/FAD binding fold" evidence="2">
    <location>
        <begin position="31"/>
        <end position="147"/>
    </location>
</feature>
<name>A0A0F9MUD8_9ZZZZ</name>
<evidence type="ECO:0000259" key="2">
    <source>
        <dbReference type="Pfam" id="PF00899"/>
    </source>
</evidence>
<dbReference type="EMBL" id="LAZR01009400">
    <property type="protein sequence ID" value="KKM72822.1"/>
    <property type="molecule type" value="Genomic_DNA"/>
</dbReference>
<evidence type="ECO:0000256" key="1">
    <source>
        <dbReference type="SAM" id="Phobius"/>
    </source>
</evidence>
<dbReference type="SUPFAM" id="SSF69572">
    <property type="entry name" value="Activating enzymes of the ubiquitin-like proteins"/>
    <property type="match status" value="1"/>
</dbReference>
<accession>A0A0F9MUD8</accession>
<reference evidence="3" key="1">
    <citation type="journal article" date="2015" name="Nature">
        <title>Complex archaea that bridge the gap between prokaryotes and eukaryotes.</title>
        <authorList>
            <person name="Spang A."/>
            <person name="Saw J.H."/>
            <person name="Jorgensen S.L."/>
            <person name="Zaremba-Niedzwiedzka K."/>
            <person name="Martijn J."/>
            <person name="Lind A.E."/>
            <person name="van Eijk R."/>
            <person name="Schleper C."/>
            <person name="Guy L."/>
            <person name="Ettema T.J."/>
        </authorList>
    </citation>
    <scope>NUCLEOTIDE SEQUENCE</scope>
</reference>
<feature type="transmembrane region" description="Helical" evidence="1">
    <location>
        <begin position="39"/>
        <end position="58"/>
    </location>
</feature>
<sequence>MTRKVKKAKKTRVTKAPADSADLRFQDTVPLKKFRSKRIGIAGLGAVGRHVAILLGVMGHKNLFGADPDKIELKNIGSQGWKVKDIGRTKAQTLTSEITVVSDRAVMTAFPAKFEAQANWIKTLDIFFCCVDTMSARKAIWDIVKERDNLQGLWLDSRMASRVIRVITVDLSSQIDRDYYEKTLFTDAEGFEGSCTDRMTVYGAYIAAGLLVSQMTNWLNDMLIKKDVVLETLALSMNDLQQEAGQ</sequence>
<dbReference type="InterPro" id="IPR035985">
    <property type="entry name" value="Ubiquitin-activating_enz"/>
</dbReference>
<dbReference type="GO" id="GO:0008641">
    <property type="term" value="F:ubiquitin-like modifier activating enzyme activity"/>
    <property type="evidence" value="ECO:0007669"/>
    <property type="project" value="InterPro"/>
</dbReference>
<evidence type="ECO:0000313" key="3">
    <source>
        <dbReference type="EMBL" id="KKM72822.1"/>
    </source>
</evidence>
<dbReference type="Gene3D" id="3.40.50.720">
    <property type="entry name" value="NAD(P)-binding Rossmann-like Domain"/>
    <property type="match status" value="1"/>
</dbReference>
<protein>
    <recommendedName>
        <fullName evidence="2">THIF-type NAD/FAD binding fold domain-containing protein</fullName>
    </recommendedName>
</protein>
<dbReference type="InterPro" id="IPR000594">
    <property type="entry name" value="ThiF_NAD_FAD-bd"/>
</dbReference>
<dbReference type="Pfam" id="PF00899">
    <property type="entry name" value="ThiF"/>
    <property type="match status" value="1"/>
</dbReference>
<gene>
    <name evidence="3" type="ORF">LCGC14_1416680</name>
</gene>
<keyword evidence="1" id="KW-1133">Transmembrane helix</keyword>
<organism evidence="3">
    <name type="scientific">marine sediment metagenome</name>
    <dbReference type="NCBI Taxonomy" id="412755"/>
    <lineage>
        <taxon>unclassified sequences</taxon>
        <taxon>metagenomes</taxon>
        <taxon>ecological metagenomes</taxon>
    </lineage>
</organism>
<proteinExistence type="predicted"/>
<keyword evidence="1" id="KW-0812">Transmembrane</keyword>